<dbReference type="AlphaFoldDB" id="A0A437SVP8"/>
<feature type="domain" description="YSIRK Gram-positive signal peptide" evidence="5">
    <location>
        <begin position="7"/>
        <end position="30"/>
    </location>
</feature>
<evidence type="ECO:0000256" key="4">
    <source>
        <dbReference type="SAM" id="SignalP"/>
    </source>
</evidence>
<evidence type="ECO:0000256" key="2">
    <source>
        <dbReference type="SAM" id="MobiDB-lite"/>
    </source>
</evidence>
<evidence type="ECO:0000256" key="3">
    <source>
        <dbReference type="SAM" id="Phobius"/>
    </source>
</evidence>
<keyword evidence="3" id="KW-1133">Transmembrane helix</keyword>
<gene>
    <name evidence="6" type="ORF">EJK17_04690</name>
</gene>
<evidence type="ECO:0000313" key="6">
    <source>
        <dbReference type="EMBL" id="RVU71006.1"/>
    </source>
</evidence>
<organism evidence="6 7">
    <name type="scientific">Lactobacillus xujianguonis</name>
    <dbReference type="NCBI Taxonomy" id="2495899"/>
    <lineage>
        <taxon>Bacteria</taxon>
        <taxon>Bacillati</taxon>
        <taxon>Bacillota</taxon>
        <taxon>Bacilli</taxon>
        <taxon>Lactobacillales</taxon>
        <taxon>Lactobacillaceae</taxon>
        <taxon>Lactobacillus</taxon>
    </lineage>
</organism>
<feature type="compositionally biased region" description="Pro residues" evidence="2">
    <location>
        <begin position="435"/>
        <end position="467"/>
    </location>
</feature>
<proteinExistence type="predicted"/>
<dbReference type="Proteomes" id="UP000288291">
    <property type="component" value="Unassembled WGS sequence"/>
</dbReference>
<feature type="region of interest" description="Disordered" evidence="2">
    <location>
        <begin position="59"/>
        <end position="118"/>
    </location>
</feature>
<dbReference type="Pfam" id="PF04650">
    <property type="entry name" value="YSIRK_signal"/>
    <property type="match status" value="1"/>
</dbReference>
<feature type="region of interest" description="Disordered" evidence="2">
    <location>
        <begin position="428"/>
        <end position="534"/>
    </location>
</feature>
<dbReference type="InterPro" id="IPR005877">
    <property type="entry name" value="YSIRK_signal_dom"/>
</dbReference>
<protein>
    <submittedName>
        <fullName evidence="6">YSIRK-type signal peptide-containing protein</fullName>
    </submittedName>
</protein>
<feature type="transmembrane region" description="Helical" evidence="3">
    <location>
        <begin position="562"/>
        <end position="581"/>
    </location>
</feature>
<feature type="compositionally biased region" description="Basic and acidic residues" evidence="2">
    <location>
        <begin position="61"/>
        <end position="98"/>
    </location>
</feature>
<keyword evidence="3" id="KW-0472">Membrane</keyword>
<accession>A0A437SVP8</accession>
<feature type="chain" id="PRO_5019100660" evidence="4">
    <location>
        <begin position="41"/>
        <end position="587"/>
    </location>
</feature>
<feature type="compositionally biased region" description="Low complexity" evidence="2">
    <location>
        <begin position="521"/>
        <end position="534"/>
    </location>
</feature>
<evidence type="ECO:0000256" key="1">
    <source>
        <dbReference type="ARBA" id="ARBA00022729"/>
    </source>
</evidence>
<dbReference type="NCBIfam" id="TIGR01168">
    <property type="entry name" value="YSIRK_signal"/>
    <property type="match status" value="1"/>
</dbReference>
<keyword evidence="1 4" id="KW-0732">Signal</keyword>
<sequence length="587" mass="64034">MFNNQMNSRQRFSLRKLTVGLASVMLGLTFITSSNQPVKADETETNQVKVTKVETNTQTAVKEEQKAADSKQAEVASTKRVDQDSEKPVAVKAEDTTKADNQADQAELEKQKKPVDQETAAHIVQTEKNLPDFQKDINKDWVKRHDGKNPVTPIPNQKLAKEVLGINRQDLPEEQLKKLGLTKDTYIYIENPNEQDAKKQIRTIVKYDKIYLAYTSADGRWASKVYVVNPTHASDGTLYDADDDFFMEIDDEGTNKFMKSNVGGIFEELYPVPLINGKDIYVNKGHKLSEADAVRALTSEAAIKYGTHVWSNDVAHIIDTNKAGQYPGMIDVVYTTKIGDSVGTTVHVVDLQGQTLHVQLNDPLTDLKNNPAKYIDGIPAGSTAVDWITQPVTNKVTTETDPAKGLVKVVYPDGTSGEALIKVIVSDNGEKHDPTPTPDPDPHPQPTPQPDPEPVPTPTPEPEPATPEQPSTPVEAEDPDNAAPVKAQSTDDQDQQPAKTAAKQNSKQSTKTKAVKEHKVGQAAPVKAAKPAGKAATAMTVANVKKTNRATLPQTGENEDSFIQLAILGGLAIFLSFLGLGSDEKKK</sequence>
<feature type="compositionally biased region" description="Basic and acidic residues" evidence="2">
    <location>
        <begin position="107"/>
        <end position="116"/>
    </location>
</feature>
<reference evidence="6 7" key="1">
    <citation type="submission" date="2018-12" db="EMBL/GenBank/DDBJ databases">
        <authorList>
            <person name="Meng J."/>
        </authorList>
    </citation>
    <scope>NUCLEOTIDE SEQUENCE [LARGE SCALE GENOMIC DNA]</scope>
    <source>
        <strain evidence="6 7">HT111-2</strain>
    </source>
</reference>
<comment type="caution">
    <text evidence="6">The sequence shown here is derived from an EMBL/GenBank/DDBJ whole genome shotgun (WGS) entry which is preliminary data.</text>
</comment>
<feature type="compositionally biased region" description="Polar residues" evidence="2">
    <location>
        <begin position="487"/>
        <end position="512"/>
    </location>
</feature>
<evidence type="ECO:0000313" key="7">
    <source>
        <dbReference type="Proteomes" id="UP000288291"/>
    </source>
</evidence>
<keyword evidence="7" id="KW-1185">Reference proteome</keyword>
<name>A0A437SVP8_9LACO</name>
<dbReference type="RefSeq" id="WP_103662243.1">
    <property type="nucleotide sequence ID" value="NZ_ML136878.1"/>
</dbReference>
<evidence type="ECO:0000259" key="5">
    <source>
        <dbReference type="Pfam" id="PF04650"/>
    </source>
</evidence>
<dbReference type="EMBL" id="RXIA01000010">
    <property type="protein sequence ID" value="RVU71006.1"/>
    <property type="molecule type" value="Genomic_DNA"/>
</dbReference>
<keyword evidence="3" id="KW-0812">Transmembrane</keyword>
<feature type="signal peptide" evidence="4">
    <location>
        <begin position="1"/>
        <end position="40"/>
    </location>
</feature>